<dbReference type="PANTHER" id="PTHR38733:SF1">
    <property type="entry name" value="TYPE IV METHYL-DIRECTED RESTRICTION ENZYME ECOKMCRBC"/>
    <property type="match status" value="1"/>
</dbReference>
<name>A0ABW6C1J9_9BACT</name>
<comment type="caution">
    <text evidence="1">The sequence shown here is derived from an EMBL/GenBank/DDBJ whole genome shotgun (WGS) entry which is preliminary data.</text>
</comment>
<dbReference type="PANTHER" id="PTHR38733">
    <property type="entry name" value="PROTEIN MCRC"/>
    <property type="match status" value="1"/>
</dbReference>
<sequence>MLFEYSTFHPLGKLNRKKLESFLQQVWQERYIAYAEEFLEADTTPEEEKRYQPFLKFDGDTFRTQNFIGFIQQDGEALEIYPKVFKREQDTTKALILDHIFYWFSYCIKFHFPIMEASLDKREADSLPELLIWHFANYTAEVIASQPYSQYQEVAEALYSPKGRIDFSAYIRNGVTTGNYHHIDCVHEPFLYDNTLNRVIKYVCRLLQSSATLSSTQALLQQITFQLDEVEDIPCSASDLDTVTLNPLFTEYAPIVEWCRRILNQQLYSSNTYDSLQWALLLPMEYVFEDFVAGFIRKHFGNVYKVHSQKSNLHLSQNPKAFQMQHDIFLEHRKTGEKIIIDTKYKPRWDLHQSDVKQGVAQPDMYQMVSYAYRRECSKVLLLYPNTSEELASDYTFSIPSGLGENSINITVCEVPFWNAITHKKVEEDLKNALANILEC</sequence>
<proteinExistence type="predicted"/>
<dbReference type="Pfam" id="PF10117">
    <property type="entry name" value="McrBC"/>
    <property type="match status" value="1"/>
</dbReference>
<dbReference type="RefSeq" id="WP_377492035.1">
    <property type="nucleotide sequence ID" value="NZ_JBHUOX010000046.1"/>
</dbReference>
<dbReference type="Proteomes" id="UP001597641">
    <property type="component" value="Unassembled WGS sequence"/>
</dbReference>
<reference evidence="2" key="1">
    <citation type="journal article" date="2019" name="Int. J. Syst. Evol. Microbiol.">
        <title>The Global Catalogue of Microorganisms (GCM) 10K type strain sequencing project: providing services to taxonomists for standard genome sequencing and annotation.</title>
        <authorList>
            <consortium name="The Broad Institute Genomics Platform"/>
            <consortium name="The Broad Institute Genome Sequencing Center for Infectious Disease"/>
            <person name="Wu L."/>
            <person name="Ma J."/>
        </authorList>
    </citation>
    <scope>NUCLEOTIDE SEQUENCE [LARGE SCALE GENOMIC DNA]</scope>
    <source>
        <strain evidence="2">KCTC 23984</strain>
    </source>
</reference>
<keyword evidence="2" id="KW-1185">Reference proteome</keyword>
<accession>A0ABW6C1J9</accession>
<protein>
    <submittedName>
        <fullName evidence="1">McrC family protein</fullName>
    </submittedName>
</protein>
<dbReference type="EMBL" id="JBHUOX010000046">
    <property type="protein sequence ID" value="MFD3003848.1"/>
    <property type="molecule type" value="Genomic_DNA"/>
</dbReference>
<dbReference type="InterPro" id="IPR019292">
    <property type="entry name" value="McrC"/>
</dbReference>
<evidence type="ECO:0000313" key="2">
    <source>
        <dbReference type="Proteomes" id="UP001597641"/>
    </source>
</evidence>
<gene>
    <name evidence="1" type="ORF">ACFS7Z_26065</name>
</gene>
<evidence type="ECO:0000313" key="1">
    <source>
        <dbReference type="EMBL" id="MFD3003848.1"/>
    </source>
</evidence>
<organism evidence="1 2">
    <name type="scientific">Pontibacter toksunensis</name>
    <dbReference type="NCBI Taxonomy" id="1332631"/>
    <lineage>
        <taxon>Bacteria</taxon>
        <taxon>Pseudomonadati</taxon>
        <taxon>Bacteroidota</taxon>
        <taxon>Cytophagia</taxon>
        <taxon>Cytophagales</taxon>
        <taxon>Hymenobacteraceae</taxon>
        <taxon>Pontibacter</taxon>
    </lineage>
</organism>